<dbReference type="AlphaFoldDB" id="A0A7C5X328"/>
<feature type="active site" description="Proton donor/acceptor" evidence="1">
    <location>
        <position position="82"/>
    </location>
</feature>
<dbReference type="InterPro" id="IPR050275">
    <property type="entry name" value="PGM_Phosphatase"/>
</dbReference>
<accession>A0A7C5X328</accession>
<sequence>MVKLFIIRHAESEWNPIGRYQGLLDPGLSERGLKQAELLGRALEKEKIDFLYSSPLKRTYQTAQEIAKRHGLEIIEDRRIIEIDHGIWSGMLVEEVKERFPEDFRMWLEEPHRVKFEGGESLQDVFKRVKDFLEFIREKHWGQTVAIVSHTVPIRAMLCALLNIDLSKFWVFGCDNASYSLVHMEEKRNVIVKLNITCHLGEWYVQAHHAL</sequence>
<protein>
    <submittedName>
        <fullName evidence="3">Histidine phosphatase family protein</fullName>
    </submittedName>
</protein>
<gene>
    <name evidence="3" type="ORF">ENN04_01615</name>
</gene>
<comment type="caution">
    <text evidence="3">The sequence shown here is derived from an EMBL/GenBank/DDBJ whole genome shotgun (WGS) entry which is preliminary data.</text>
</comment>
<dbReference type="InterPro" id="IPR029033">
    <property type="entry name" value="His_PPase_superfam"/>
</dbReference>
<feature type="binding site" evidence="2">
    <location>
        <begin position="8"/>
        <end position="15"/>
    </location>
    <ligand>
        <name>substrate</name>
    </ligand>
</feature>
<feature type="binding site" evidence="2">
    <location>
        <position position="58"/>
    </location>
    <ligand>
        <name>substrate</name>
    </ligand>
</feature>
<dbReference type="EMBL" id="DSAC01000020">
    <property type="protein sequence ID" value="HHO73318.1"/>
    <property type="molecule type" value="Genomic_DNA"/>
</dbReference>
<dbReference type="GO" id="GO:0005737">
    <property type="term" value="C:cytoplasm"/>
    <property type="evidence" value="ECO:0007669"/>
    <property type="project" value="TreeGrafter"/>
</dbReference>
<dbReference type="SUPFAM" id="SSF53254">
    <property type="entry name" value="Phosphoglycerate mutase-like"/>
    <property type="match status" value="1"/>
</dbReference>
<organism evidence="3">
    <name type="scientific">Thermocrinis ruber</name>
    <dbReference type="NCBI Taxonomy" id="75906"/>
    <lineage>
        <taxon>Bacteria</taxon>
        <taxon>Pseudomonadati</taxon>
        <taxon>Aquificota</taxon>
        <taxon>Aquificia</taxon>
        <taxon>Aquificales</taxon>
        <taxon>Aquificaceae</taxon>
        <taxon>Thermocrinis</taxon>
    </lineage>
</organism>
<dbReference type="PANTHER" id="PTHR48100:SF1">
    <property type="entry name" value="HISTIDINE PHOSPHATASE FAMILY PROTEIN-RELATED"/>
    <property type="match status" value="1"/>
</dbReference>
<feature type="active site" description="Tele-phosphohistidine intermediate" evidence="1">
    <location>
        <position position="9"/>
    </location>
</feature>
<dbReference type="Pfam" id="PF00300">
    <property type="entry name" value="His_Phos_1"/>
    <property type="match status" value="1"/>
</dbReference>
<name>A0A7C5X328_9AQUI</name>
<dbReference type="NCBIfam" id="NF045917">
    <property type="entry name" value="PhserinePhPspA"/>
    <property type="match status" value="1"/>
</dbReference>
<evidence type="ECO:0000256" key="1">
    <source>
        <dbReference type="PIRSR" id="PIRSR613078-1"/>
    </source>
</evidence>
<proteinExistence type="predicted"/>
<evidence type="ECO:0000256" key="2">
    <source>
        <dbReference type="PIRSR" id="PIRSR613078-2"/>
    </source>
</evidence>
<reference evidence="3" key="1">
    <citation type="journal article" date="2020" name="mSystems">
        <title>Genome- and Community-Level Interaction Insights into Carbon Utilization and Element Cycling Functions of Hydrothermarchaeota in Hydrothermal Sediment.</title>
        <authorList>
            <person name="Zhou Z."/>
            <person name="Liu Y."/>
            <person name="Xu W."/>
            <person name="Pan J."/>
            <person name="Luo Z.H."/>
            <person name="Li M."/>
        </authorList>
    </citation>
    <scope>NUCLEOTIDE SEQUENCE [LARGE SCALE GENOMIC DNA]</scope>
    <source>
        <strain evidence="3">SpSt-114</strain>
    </source>
</reference>
<dbReference type="GO" id="GO:0016791">
    <property type="term" value="F:phosphatase activity"/>
    <property type="evidence" value="ECO:0007669"/>
    <property type="project" value="TreeGrafter"/>
</dbReference>
<dbReference type="Gene3D" id="3.40.50.1240">
    <property type="entry name" value="Phosphoglycerate mutase-like"/>
    <property type="match status" value="1"/>
</dbReference>
<dbReference type="SMART" id="SM00855">
    <property type="entry name" value="PGAM"/>
    <property type="match status" value="1"/>
</dbReference>
<dbReference type="PANTHER" id="PTHR48100">
    <property type="entry name" value="BROAD-SPECIFICITY PHOSPHATASE YOR283W-RELATED"/>
    <property type="match status" value="1"/>
</dbReference>
<dbReference type="InterPro" id="IPR013078">
    <property type="entry name" value="His_Pase_superF_clade-1"/>
</dbReference>
<dbReference type="CDD" id="cd07067">
    <property type="entry name" value="HP_PGM_like"/>
    <property type="match status" value="1"/>
</dbReference>
<evidence type="ECO:0000313" key="3">
    <source>
        <dbReference type="EMBL" id="HHO73318.1"/>
    </source>
</evidence>